<sequence>MAEESFHNFQVLRGLSSNRSLLSCTSGGKVDLFSTDDGSGRQRWYIVPVSGFPEVYNIKVQGGTDPGKTFLSCTADGEKVDLFSHDDGSGRQRWRFVAVSGSPICNYHNVLVVGGVNNGRIYLSCTPDGTKVDLIKEDDGSGRQRWQTQ</sequence>
<dbReference type="Proteomes" id="UP000011841">
    <property type="component" value="Chromosome"/>
</dbReference>
<dbReference type="Gene3D" id="2.80.10.50">
    <property type="match status" value="1"/>
</dbReference>
<protein>
    <recommendedName>
        <fullName evidence="3">Ricin B lectin domain-containing protein</fullName>
    </recommendedName>
</protein>
<accession>M4Z388</accession>
<reference evidence="1 2" key="1">
    <citation type="journal article" date="2013" name="Appl. Environ. Microbiol.">
        <title>Genome analysis suggests that the soil oligotrophic bacterium Agromonas oligotrophica (Bradyrhizobium oligotrophicum) is a nitrogen-fixing symbiont of Aeschynomene indica.</title>
        <authorList>
            <person name="Okubo T."/>
            <person name="Fukushima S."/>
            <person name="Itakura M."/>
            <person name="Oshima K."/>
            <person name="Longtonglang A."/>
            <person name="Teaumroong N."/>
            <person name="Mitsui H."/>
            <person name="Hattori M."/>
            <person name="Hattori R."/>
            <person name="Hattori T."/>
            <person name="Minamisawa K."/>
        </authorList>
    </citation>
    <scope>NUCLEOTIDE SEQUENCE [LARGE SCALE GENOMIC DNA]</scope>
    <source>
        <strain evidence="1 2">S58</strain>
    </source>
</reference>
<evidence type="ECO:0000313" key="1">
    <source>
        <dbReference type="EMBL" id="BAM87524.1"/>
    </source>
</evidence>
<dbReference type="KEGG" id="aol:S58_15160"/>
<dbReference type="GeneID" id="301815455"/>
<dbReference type="CDD" id="cd00161">
    <property type="entry name" value="beta-trefoil_Ricin-like"/>
    <property type="match status" value="1"/>
</dbReference>
<dbReference type="AlphaFoldDB" id="M4Z388"/>
<dbReference type="InterPro" id="IPR035992">
    <property type="entry name" value="Ricin_B-like_lectins"/>
</dbReference>
<dbReference type="RefSeq" id="WP_015664654.1">
    <property type="nucleotide sequence ID" value="NC_020453.1"/>
</dbReference>
<evidence type="ECO:0008006" key="3">
    <source>
        <dbReference type="Google" id="ProtNLM"/>
    </source>
</evidence>
<proteinExistence type="predicted"/>
<dbReference type="EMBL" id="AP012603">
    <property type="protein sequence ID" value="BAM87524.1"/>
    <property type="molecule type" value="Genomic_DNA"/>
</dbReference>
<organism evidence="1 2">
    <name type="scientific">Bradyrhizobium oligotrophicum S58</name>
    <dbReference type="NCBI Taxonomy" id="1245469"/>
    <lineage>
        <taxon>Bacteria</taxon>
        <taxon>Pseudomonadati</taxon>
        <taxon>Pseudomonadota</taxon>
        <taxon>Alphaproteobacteria</taxon>
        <taxon>Hyphomicrobiales</taxon>
        <taxon>Nitrobacteraceae</taxon>
        <taxon>Bradyrhizobium</taxon>
    </lineage>
</organism>
<evidence type="ECO:0000313" key="2">
    <source>
        <dbReference type="Proteomes" id="UP000011841"/>
    </source>
</evidence>
<dbReference type="OrthoDB" id="3078340at2"/>
<keyword evidence="2" id="KW-1185">Reference proteome</keyword>
<gene>
    <name evidence="1" type="ORF">S58_15160</name>
</gene>
<dbReference type="HOGENOM" id="CLU_1746159_0_0_5"/>
<name>M4Z388_9BRAD</name>
<dbReference type="SUPFAM" id="SSF50370">
    <property type="entry name" value="Ricin B-like lectins"/>
    <property type="match status" value="1"/>
</dbReference>
<dbReference type="PATRIC" id="fig|1245469.3.peg.1553"/>